<keyword evidence="8" id="KW-1185">Reference proteome</keyword>
<dbReference type="InterPro" id="IPR050192">
    <property type="entry name" value="CopG/NikR_regulator"/>
</dbReference>
<keyword evidence="3 7" id="KW-0238">DNA-binding</keyword>
<dbReference type="AlphaFoldDB" id="A0A897MTV1"/>
<proteinExistence type="inferred from homology"/>
<evidence type="ECO:0000259" key="6">
    <source>
        <dbReference type="Pfam" id="PF08753"/>
    </source>
</evidence>
<organism evidence="7 8">
    <name type="scientific">Natranaeroarchaeum sulfidigenes</name>
    <dbReference type="NCBI Taxonomy" id="2784880"/>
    <lineage>
        <taxon>Archaea</taxon>
        <taxon>Methanobacteriati</taxon>
        <taxon>Methanobacteriota</taxon>
        <taxon>Stenosarchaea group</taxon>
        <taxon>Halobacteria</taxon>
        <taxon>Halobacteriales</taxon>
        <taxon>Natronoarchaeaceae</taxon>
        <taxon>Natranaeroarchaeum</taxon>
    </lineage>
</organism>
<evidence type="ECO:0000313" key="8">
    <source>
        <dbReference type="Proteomes" id="UP000663586"/>
    </source>
</evidence>
<name>A0A897MTV1_9EURY</name>
<dbReference type="InterPro" id="IPR002145">
    <property type="entry name" value="CopG"/>
</dbReference>
<dbReference type="RefSeq" id="WP_238478743.1">
    <property type="nucleotide sequence ID" value="NZ_CP064786.1"/>
</dbReference>
<dbReference type="InterPro" id="IPR013321">
    <property type="entry name" value="Arc_rbn_hlx_hlx"/>
</dbReference>
<keyword evidence="4" id="KW-0804">Transcription</keyword>
<dbReference type="InterPro" id="IPR045865">
    <property type="entry name" value="ACT-like_dom_sf"/>
</dbReference>
<evidence type="ECO:0000256" key="4">
    <source>
        <dbReference type="ARBA" id="ARBA00023163"/>
    </source>
</evidence>
<evidence type="ECO:0000256" key="1">
    <source>
        <dbReference type="ARBA" id="ARBA00008478"/>
    </source>
</evidence>
<dbReference type="GO" id="GO:0003677">
    <property type="term" value="F:DNA binding"/>
    <property type="evidence" value="ECO:0007669"/>
    <property type="project" value="UniProtKB-KW"/>
</dbReference>
<dbReference type="InterPro" id="IPR027271">
    <property type="entry name" value="Acetolactate_synth/TF_NikR_C"/>
</dbReference>
<evidence type="ECO:0000256" key="2">
    <source>
        <dbReference type="ARBA" id="ARBA00023015"/>
    </source>
</evidence>
<feature type="domain" description="Ribbon-helix-helix protein CopG" evidence="5">
    <location>
        <begin position="1"/>
        <end position="40"/>
    </location>
</feature>
<dbReference type="Gene3D" id="1.10.1220.10">
    <property type="entry name" value="Met repressor-like"/>
    <property type="match status" value="1"/>
</dbReference>
<protein>
    <submittedName>
        <fullName evidence="7">Transcriptional regulator, CopG/Arc/MetJ family (DNA-binding and a metal-binding domains)</fullName>
    </submittedName>
</protein>
<dbReference type="InterPro" id="IPR014864">
    <property type="entry name" value="TF_NikR_Ni-bd_C"/>
</dbReference>
<dbReference type="InterPro" id="IPR010985">
    <property type="entry name" value="Ribbon_hlx_hlx"/>
</dbReference>
<dbReference type="EMBL" id="CP064786">
    <property type="protein sequence ID" value="QSG01626.1"/>
    <property type="molecule type" value="Genomic_DNA"/>
</dbReference>
<dbReference type="GO" id="GO:0006355">
    <property type="term" value="P:regulation of DNA-templated transcription"/>
    <property type="evidence" value="ECO:0007669"/>
    <property type="project" value="InterPro"/>
</dbReference>
<dbReference type="PANTHER" id="PTHR34719">
    <property type="entry name" value="NICKEL-RESPONSIVE REGULATOR"/>
    <property type="match status" value="1"/>
</dbReference>
<dbReference type="Gene3D" id="3.30.70.1150">
    <property type="entry name" value="ACT-like. Chain A, domain 2"/>
    <property type="match status" value="1"/>
</dbReference>
<dbReference type="GeneID" id="70683782"/>
<dbReference type="Pfam" id="PF01402">
    <property type="entry name" value="RHH_1"/>
    <property type="match status" value="1"/>
</dbReference>
<dbReference type="Proteomes" id="UP000663586">
    <property type="component" value="Chromosome"/>
</dbReference>
<evidence type="ECO:0000256" key="3">
    <source>
        <dbReference type="ARBA" id="ARBA00023125"/>
    </source>
</evidence>
<dbReference type="CDD" id="cd22231">
    <property type="entry name" value="RHH_NikR_HicB-like"/>
    <property type="match status" value="1"/>
</dbReference>
<evidence type="ECO:0000259" key="5">
    <source>
        <dbReference type="Pfam" id="PF01402"/>
    </source>
</evidence>
<comment type="similarity">
    <text evidence="1">Belongs to the transcriptional regulatory CopG/NikR family.</text>
</comment>
<dbReference type="KEGG" id="hara:AArcS_0397"/>
<dbReference type="PANTHER" id="PTHR34719:SF2">
    <property type="entry name" value="NICKEL-RESPONSIVE REGULATOR"/>
    <property type="match status" value="1"/>
</dbReference>
<dbReference type="SUPFAM" id="SSF55021">
    <property type="entry name" value="ACT-like"/>
    <property type="match status" value="1"/>
</dbReference>
<gene>
    <name evidence="7" type="primary">nikR</name>
    <name evidence="7" type="ORF">AArcS_0397</name>
</gene>
<sequence>MRTSLNIPEDVLAEFDAVWQAEGFDSRSRAVREAIQEYVEAHSKLEEMSGSVAAVIVFDYEHEEVIRELHGIQHDYQDAINATSHVHEGEWCLETVFCRGDAARIRKLVYDLRDFDGVGRVKLLSLRNL</sequence>
<accession>A0A897MTV1</accession>
<keyword evidence="2" id="KW-0805">Transcription regulation</keyword>
<reference evidence="7" key="1">
    <citation type="submission" date="2020-11" db="EMBL/GenBank/DDBJ databases">
        <title>Carbohydrate-dependent, anaerobic sulfur respiration: A novel catabolism in halophilic archaea.</title>
        <authorList>
            <person name="Sorokin D.Y."/>
            <person name="Messina E."/>
            <person name="Smedile F."/>
            <person name="La Cono V."/>
            <person name="Hallsworth J.E."/>
            <person name="Yakimov M.M."/>
        </authorList>
    </citation>
    <scope>NUCLEOTIDE SEQUENCE</scope>
    <source>
        <strain evidence="7">AArc-S</strain>
    </source>
</reference>
<dbReference type="Pfam" id="PF08753">
    <property type="entry name" value="NikR_C"/>
    <property type="match status" value="1"/>
</dbReference>
<dbReference type="SUPFAM" id="SSF47598">
    <property type="entry name" value="Ribbon-helix-helix"/>
    <property type="match status" value="1"/>
</dbReference>
<feature type="domain" description="Transcription factor NikR nickel binding C-terminal" evidence="6">
    <location>
        <begin position="55"/>
        <end position="124"/>
    </location>
</feature>
<evidence type="ECO:0000313" key="7">
    <source>
        <dbReference type="EMBL" id="QSG01626.1"/>
    </source>
</evidence>